<reference evidence="2 3" key="1">
    <citation type="submission" date="2024-11" db="EMBL/GenBank/DDBJ databases">
        <authorList>
            <person name="Mikucki A.G."/>
            <person name="Kahler C.M."/>
        </authorList>
    </citation>
    <scope>NUCLEOTIDE SEQUENCE [LARGE SCALE GENOMIC DNA]</scope>
    <source>
        <strain evidence="2 3">EXNM717</strain>
    </source>
</reference>
<comment type="caution">
    <text evidence="2">The sequence shown here is derived from an EMBL/GenBank/DDBJ whole genome shotgun (WGS) entry which is preliminary data.</text>
</comment>
<evidence type="ECO:0000313" key="3">
    <source>
        <dbReference type="Proteomes" id="UP001621964"/>
    </source>
</evidence>
<dbReference type="RefSeq" id="WP_049222779.1">
    <property type="nucleotide sequence ID" value="NZ_JBJGEB010000017.1"/>
</dbReference>
<dbReference type="EMBL" id="JBJGEB010000017">
    <property type="protein sequence ID" value="MFK7643089.1"/>
    <property type="molecule type" value="Genomic_DNA"/>
</dbReference>
<keyword evidence="1" id="KW-0812">Transmembrane</keyword>
<proteinExistence type="predicted"/>
<evidence type="ECO:0000256" key="1">
    <source>
        <dbReference type="SAM" id="Phobius"/>
    </source>
</evidence>
<keyword evidence="3" id="KW-1185">Reference proteome</keyword>
<keyword evidence="1" id="KW-0472">Membrane</keyword>
<accession>A0ABW8Q6A9</accession>
<organism evidence="2 3">
    <name type="scientific">Neisseria oralis</name>
    <dbReference type="NCBI Taxonomy" id="1107316"/>
    <lineage>
        <taxon>Bacteria</taxon>
        <taxon>Pseudomonadati</taxon>
        <taxon>Pseudomonadota</taxon>
        <taxon>Betaproteobacteria</taxon>
        <taxon>Neisseriales</taxon>
        <taxon>Neisseriaceae</taxon>
        <taxon>Neisseria</taxon>
    </lineage>
</organism>
<evidence type="ECO:0000313" key="2">
    <source>
        <dbReference type="EMBL" id="MFK7643089.1"/>
    </source>
</evidence>
<name>A0ABW8Q6A9_9NEIS</name>
<keyword evidence="1" id="KW-1133">Transmembrane helix</keyword>
<dbReference type="Proteomes" id="UP001621964">
    <property type="component" value="Unassembled WGS sequence"/>
</dbReference>
<feature type="transmembrane region" description="Helical" evidence="1">
    <location>
        <begin position="56"/>
        <end position="74"/>
    </location>
</feature>
<gene>
    <name evidence="2" type="ORF">ACI43T_11435</name>
</gene>
<protein>
    <submittedName>
        <fullName evidence="2">Uncharacterized protein</fullName>
    </submittedName>
</protein>
<sequence length="75" mass="8547">MIFAVLIALITAAVLYVLLFEDWDEFLECVKFCFTPEIISALRGKYWEDVWAETKILLWLGISLAAGASAYAWLN</sequence>